<reference evidence="2 3" key="1">
    <citation type="submission" date="2024-07" db="EMBL/GenBank/DDBJ databases">
        <title>Section-level genome sequencing and comparative genomics of Aspergillus sections Usti and Cavernicolus.</title>
        <authorList>
            <consortium name="Lawrence Berkeley National Laboratory"/>
            <person name="Nybo J.L."/>
            <person name="Vesth T.C."/>
            <person name="Theobald S."/>
            <person name="Frisvad J.C."/>
            <person name="Larsen T.O."/>
            <person name="Kjaerboelling I."/>
            <person name="Rothschild-Mancinelli K."/>
            <person name="Lyhne E.K."/>
            <person name="Kogle M.E."/>
            <person name="Barry K."/>
            <person name="Clum A."/>
            <person name="Na H."/>
            <person name="Ledsgaard L."/>
            <person name="Lin J."/>
            <person name="Lipzen A."/>
            <person name="Kuo A."/>
            <person name="Riley R."/>
            <person name="Mondo S."/>
            <person name="LaButti K."/>
            <person name="Haridas S."/>
            <person name="Pangalinan J."/>
            <person name="Salamov A.A."/>
            <person name="Simmons B.A."/>
            <person name="Magnuson J.K."/>
            <person name="Chen J."/>
            <person name="Drula E."/>
            <person name="Henrissat B."/>
            <person name="Wiebenga A."/>
            <person name="Lubbers R.J."/>
            <person name="Gomes A.C."/>
            <person name="Macurrencykelacurrency M.R."/>
            <person name="Stajich J."/>
            <person name="Grigoriev I.V."/>
            <person name="Mortensen U.H."/>
            <person name="De vries R.P."/>
            <person name="Baker S.E."/>
            <person name="Andersen M.R."/>
        </authorList>
    </citation>
    <scope>NUCLEOTIDE SEQUENCE [LARGE SCALE GENOMIC DNA]</scope>
    <source>
        <strain evidence="2 3">CBS 756.74</strain>
    </source>
</reference>
<dbReference type="GeneID" id="98152844"/>
<evidence type="ECO:0000313" key="3">
    <source>
        <dbReference type="Proteomes" id="UP001610444"/>
    </source>
</evidence>
<sequence length="109" mass="12295">MDPHPSFPLHHTNQGPSNFGRNDTLDTRQLLERPPPLIRCPRSRVNIRRTHFPCRICSQPRFCVLLVSDSGSLVSGVLSAYSVLRMEMEMRVSSRRCSCGQGLMIIGES</sequence>
<evidence type="ECO:0000313" key="2">
    <source>
        <dbReference type="EMBL" id="KAL2856350.1"/>
    </source>
</evidence>
<keyword evidence="3" id="KW-1185">Reference proteome</keyword>
<gene>
    <name evidence="2" type="ORF">BJX68DRAFT_207718</name>
</gene>
<dbReference type="Proteomes" id="UP001610444">
    <property type="component" value="Unassembled WGS sequence"/>
</dbReference>
<dbReference type="EMBL" id="JBFXLR010000008">
    <property type="protein sequence ID" value="KAL2856350.1"/>
    <property type="molecule type" value="Genomic_DNA"/>
</dbReference>
<dbReference type="RefSeq" id="XP_070902508.1">
    <property type="nucleotide sequence ID" value="XM_071037680.1"/>
</dbReference>
<feature type="region of interest" description="Disordered" evidence="1">
    <location>
        <begin position="1"/>
        <end position="25"/>
    </location>
</feature>
<name>A0ABR4KVP8_9EURO</name>
<accession>A0ABR4KVP8</accession>
<organism evidence="2 3">
    <name type="scientific">Aspergillus pseudodeflectus</name>
    <dbReference type="NCBI Taxonomy" id="176178"/>
    <lineage>
        <taxon>Eukaryota</taxon>
        <taxon>Fungi</taxon>
        <taxon>Dikarya</taxon>
        <taxon>Ascomycota</taxon>
        <taxon>Pezizomycotina</taxon>
        <taxon>Eurotiomycetes</taxon>
        <taxon>Eurotiomycetidae</taxon>
        <taxon>Eurotiales</taxon>
        <taxon>Aspergillaceae</taxon>
        <taxon>Aspergillus</taxon>
        <taxon>Aspergillus subgen. Nidulantes</taxon>
    </lineage>
</organism>
<evidence type="ECO:0000256" key="1">
    <source>
        <dbReference type="SAM" id="MobiDB-lite"/>
    </source>
</evidence>
<protein>
    <submittedName>
        <fullName evidence="2">Uncharacterized protein</fullName>
    </submittedName>
</protein>
<feature type="compositionally biased region" description="Polar residues" evidence="1">
    <location>
        <begin position="11"/>
        <end position="21"/>
    </location>
</feature>
<proteinExistence type="predicted"/>
<comment type="caution">
    <text evidence="2">The sequence shown here is derived from an EMBL/GenBank/DDBJ whole genome shotgun (WGS) entry which is preliminary data.</text>
</comment>